<accession>R9P3C2</accession>
<feature type="compositionally biased region" description="Polar residues" evidence="1">
    <location>
        <begin position="27"/>
        <end position="37"/>
    </location>
</feature>
<protein>
    <submittedName>
        <fullName evidence="2">Uncharacterized protein</fullName>
    </submittedName>
</protein>
<organism evidence="2 3">
    <name type="scientific">Pseudozyma hubeiensis (strain SY62)</name>
    <name type="common">Yeast</name>
    <dbReference type="NCBI Taxonomy" id="1305764"/>
    <lineage>
        <taxon>Eukaryota</taxon>
        <taxon>Fungi</taxon>
        <taxon>Dikarya</taxon>
        <taxon>Basidiomycota</taxon>
        <taxon>Ustilaginomycotina</taxon>
        <taxon>Ustilaginomycetes</taxon>
        <taxon>Ustilaginales</taxon>
        <taxon>Ustilaginaceae</taxon>
        <taxon>Pseudozyma</taxon>
    </lineage>
</organism>
<dbReference type="EMBL" id="DF238798">
    <property type="protein sequence ID" value="GAC95831.1"/>
    <property type="molecule type" value="Genomic_DNA"/>
</dbReference>
<reference evidence="3" key="1">
    <citation type="journal article" date="2013" name="Genome Announc.">
        <title>Draft genome sequence of the basidiomycetous yeast-like fungus Pseudozyma hubeiensis SY62, which produces an abundant amount of the biosurfactant mannosylerythritol lipids.</title>
        <authorList>
            <person name="Konishi M."/>
            <person name="Hatada Y."/>
            <person name="Horiuchi J."/>
        </authorList>
    </citation>
    <scope>NUCLEOTIDE SEQUENCE [LARGE SCALE GENOMIC DNA]</scope>
    <source>
        <strain evidence="3">SY62</strain>
    </source>
</reference>
<gene>
    <name evidence="2" type="ORF">PHSY_003408</name>
</gene>
<sequence length="114" mass="12905">MGREMVSKAERCGVDTMTRGDERMMRPSSQQSPCSGCKTSIRSTLILTISMRRRERQGETSNPRKTKSFSGLAVFSTARCRLRQGKRARCQSSSYRSTSNSEAQPRGTFFCFCR</sequence>
<feature type="region of interest" description="Disordered" evidence="1">
    <location>
        <begin position="1"/>
        <end position="37"/>
    </location>
</feature>
<name>R9P3C2_PSEHS</name>
<evidence type="ECO:0000313" key="3">
    <source>
        <dbReference type="Proteomes" id="UP000014071"/>
    </source>
</evidence>
<dbReference type="Proteomes" id="UP000014071">
    <property type="component" value="Unassembled WGS sequence"/>
</dbReference>
<proteinExistence type="predicted"/>
<keyword evidence="3" id="KW-1185">Reference proteome</keyword>
<evidence type="ECO:0000313" key="2">
    <source>
        <dbReference type="EMBL" id="GAC95831.1"/>
    </source>
</evidence>
<evidence type="ECO:0000256" key="1">
    <source>
        <dbReference type="SAM" id="MobiDB-lite"/>
    </source>
</evidence>
<dbReference type="RefSeq" id="XP_012189418.1">
    <property type="nucleotide sequence ID" value="XM_012334028.1"/>
</dbReference>
<dbReference type="AlphaFoldDB" id="R9P3C2"/>
<dbReference type="HOGENOM" id="CLU_2122145_0_0_1"/>
<dbReference type="GeneID" id="24108697"/>
<feature type="compositionally biased region" description="Basic and acidic residues" evidence="1">
    <location>
        <begin position="1"/>
        <end position="25"/>
    </location>
</feature>